<comment type="caution">
    <text evidence="3">The sequence shown here is derived from an EMBL/GenBank/DDBJ whole genome shotgun (WGS) entry which is preliminary data.</text>
</comment>
<evidence type="ECO:0000259" key="2">
    <source>
        <dbReference type="Pfam" id="PF00582"/>
    </source>
</evidence>
<dbReference type="PANTHER" id="PTHR46268:SF24">
    <property type="entry name" value="UNIVERSAL STRESS PROTEIN"/>
    <property type="match status" value="1"/>
</dbReference>
<gene>
    <name evidence="3" type="ORF">HT576_21365</name>
</gene>
<dbReference type="EMBL" id="JABURA010000002">
    <property type="protein sequence ID" value="NUB93540.1"/>
    <property type="molecule type" value="Genomic_DNA"/>
</dbReference>
<sequence>MNRILVPIDGSSESLAALDYALTTFPEAELVALYVLSFVEVTASETSAEEARDRADEILESATDLAAEYDRSIETDTAEGDPGRSILAYADDTGIDHIVMGSTGRTGFQRLLLGSVTELVTRRATVPVTIVR</sequence>
<comment type="similarity">
    <text evidence="1">Belongs to the universal stress protein A family.</text>
</comment>
<dbReference type="Pfam" id="PF00582">
    <property type="entry name" value="Usp"/>
    <property type="match status" value="1"/>
</dbReference>
<evidence type="ECO:0000313" key="3">
    <source>
        <dbReference type="EMBL" id="NUB93540.1"/>
    </source>
</evidence>
<accession>A0A8J8GQW8</accession>
<evidence type="ECO:0000313" key="4">
    <source>
        <dbReference type="Proteomes" id="UP000728647"/>
    </source>
</evidence>
<dbReference type="PANTHER" id="PTHR46268">
    <property type="entry name" value="STRESS RESPONSE PROTEIN NHAX"/>
    <property type="match status" value="1"/>
</dbReference>
<reference evidence="3" key="1">
    <citation type="submission" date="2020-06" db="EMBL/GenBank/DDBJ databases">
        <title>Haloterrigena sp. nov., an extremely halophilic archaeon isolated from a saline sediment.</title>
        <authorList>
            <person name="Liu B.-B."/>
        </authorList>
    </citation>
    <scope>NUCLEOTIDE SEQUENCE</scope>
    <source>
        <strain evidence="3">SYSU A121-1</strain>
    </source>
</reference>
<protein>
    <submittedName>
        <fullName evidence="3">Universal stress protein</fullName>
    </submittedName>
</protein>
<organism evidence="3 4">
    <name type="scientific">Haloterrigena gelatinilytica</name>
    <dbReference type="NCBI Taxonomy" id="2741724"/>
    <lineage>
        <taxon>Archaea</taxon>
        <taxon>Methanobacteriati</taxon>
        <taxon>Methanobacteriota</taxon>
        <taxon>Stenosarchaea group</taxon>
        <taxon>Halobacteria</taxon>
        <taxon>Halobacteriales</taxon>
        <taxon>Natrialbaceae</taxon>
        <taxon>Haloterrigena</taxon>
    </lineage>
</organism>
<evidence type="ECO:0000256" key="1">
    <source>
        <dbReference type="ARBA" id="ARBA00008791"/>
    </source>
</evidence>
<dbReference type="InterPro" id="IPR006015">
    <property type="entry name" value="Universal_stress_UspA"/>
</dbReference>
<dbReference type="InterPro" id="IPR014729">
    <property type="entry name" value="Rossmann-like_a/b/a_fold"/>
</dbReference>
<feature type="domain" description="UspA" evidence="2">
    <location>
        <begin position="2"/>
        <end position="132"/>
    </location>
</feature>
<dbReference type="SUPFAM" id="SSF52402">
    <property type="entry name" value="Adenine nucleotide alpha hydrolases-like"/>
    <property type="match status" value="1"/>
</dbReference>
<dbReference type="RefSeq" id="WP_174703192.1">
    <property type="nucleotide sequence ID" value="NZ_JABURA010000002.1"/>
</dbReference>
<dbReference type="AlphaFoldDB" id="A0A8J8GQW8"/>
<name>A0A8J8GQW8_9EURY</name>
<dbReference type="Proteomes" id="UP000728647">
    <property type="component" value="Unassembled WGS sequence"/>
</dbReference>
<dbReference type="OrthoDB" id="105697at2157"/>
<dbReference type="PRINTS" id="PR01438">
    <property type="entry name" value="UNVRSLSTRESS"/>
</dbReference>
<proteinExistence type="inferred from homology"/>
<dbReference type="InterPro" id="IPR006016">
    <property type="entry name" value="UspA"/>
</dbReference>
<dbReference type="Gene3D" id="3.40.50.620">
    <property type="entry name" value="HUPs"/>
    <property type="match status" value="1"/>
</dbReference>
<dbReference type="CDD" id="cd00293">
    <property type="entry name" value="USP-like"/>
    <property type="match status" value="1"/>
</dbReference>